<feature type="domain" description="Fungal lipase-type" evidence="3">
    <location>
        <begin position="696"/>
        <end position="836"/>
    </location>
</feature>
<evidence type="ECO:0000256" key="1">
    <source>
        <dbReference type="SAM" id="MobiDB-lite"/>
    </source>
</evidence>
<dbReference type="PANTHER" id="PTHR45856:SF11">
    <property type="entry name" value="FUNGAL LIPASE-LIKE DOMAIN-CONTAINING PROTEIN"/>
    <property type="match status" value="1"/>
</dbReference>
<feature type="transmembrane region" description="Helical" evidence="2">
    <location>
        <begin position="230"/>
        <end position="256"/>
    </location>
</feature>
<evidence type="ECO:0000313" key="4">
    <source>
        <dbReference type="EMBL" id="PSC69206.1"/>
    </source>
</evidence>
<accession>A0A2P6V534</accession>
<protein>
    <submittedName>
        <fullName evidence="4">Alpha beta-hydrolase</fullName>
    </submittedName>
</protein>
<reference evidence="4 5" key="1">
    <citation type="journal article" date="2018" name="Plant J.">
        <title>Genome sequences of Chlorella sorokiniana UTEX 1602 and Micractinium conductrix SAG 241.80: implications to maltose excretion by a green alga.</title>
        <authorList>
            <person name="Arriola M.B."/>
            <person name="Velmurugan N."/>
            <person name="Zhang Y."/>
            <person name="Plunkett M.H."/>
            <person name="Hondzo H."/>
            <person name="Barney B.M."/>
        </authorList>
    </citation>
    <scope>NUCLEOTIDE SEQUENCE [LARGE SCALE GENOMIC DNA]</scope>
    <source>
        <strain evidence="4 5">SAG 241.80</strain>
    </source>
</reference>
<dbReference type="AlphaFoldDB" id="A0A2P6V534"/>
<keyword evidence="2" id="KW-0472">Membrane</keyword>
<sequence>MFILWRRIDHRNWRGVPEVQPKKVPLILPRSVKIPVVVLEPDRSFAVGYHLQHSGHSGTNEQPFSVVVLADTDTCGPLWRAHSLALSESSATPRGERALGVLAAAGLHSSSPSATQTLVAKAGDNHVRPVMAAAPRPPVESLVDNNAYAGSNAAHAETARWSRESADFWLSDDEPLGALPPMRQDDAGYMNVWAHKSGVVDAETSRNSLDSEDTYLELRIEFFTNREAKVLSWAVFACTLLILASSIALVVLKFTADERKVLFSNSTWYVANVSVGAAIAACLLALAVCFAYNLRSTRVARRQWSNRRMALCRDTGLMLMLQLTCSLTYLTPYALNIAIPCFWFSNAIAWLAFVRWSCYNLYFMWVVMMAHACCRYRGPDPNPDPDEQLVMDCTPRQKLRLHAPKLLLLWAPFQALICADLYERINNDRDDAADQLACAGASDLCEQEDYVEVFNELEVVVVTLFAVAYTFYLLRAFRDHRQLPFARYRLSNLFIRLSARHGVATFLAVVLTVIVLPAGLYGSLGVAPVQLAMALMMAVSAVALMPKHMATHAMLTTWQQQFAWTEEEVPAVLEALEQQLQAAHKSPHVLSLLSGGVQAVTQATQAVTEEAEAAGQQPRAGAARQLAEPVFCLEAAVKLFVWSKLAYRYWAGAAGGMSREGAMRLLGLTQGFKALRDPHTDTRLILGWSDGTLALGYRGTASRTNAVTDLKFLRTPHQPRAFHAGHLALVHSGFWRAYTANGNRDTLRGEVQDIVGGFSGASQPRILVTGHSLGGALAMLAAYDIAEAFPEAEVTVVTFGAPRVGNRAFAALHRARVPHAFQLVNDQDPVPRVPTTGFKHAGLPVLINCRGDVMVRPSYFERAVIRRTGGAVSDHKIRAYALSIAAVVKAQFSSSKWLPGGAMGAAALARAVDLGAALALTHLDLPSLQDPTLLPRSCDVGQSQPTKARKPRAPLFSCFGEGASDEAVAEVEEEEEGAEEKQGGTAARAAAVGRRGRTQSRVGLREEVVPEGPPSCTEQQQQQQQQQGGEQAAAAQAAHAGLAVEGSAASQAAGTASPPRWPWRRRQGQGTPDTGGGAGLSAEPERASLQQAEEGRASVQQAEEGGSGCPAAPHHAD</sequence>
<keyword evidence="5" id="KW-1185">Reference proteome</keyword>
<feature type="transmembrane region" description="Helical" evidence="2">
    <location>
        <begin position="315"/>
        <end position="335"/>
    </location>
</feature>
<dbReference type="PANTHER" id="PTHR45856">
    <property type="entry name" value="ALPHA/BETA-HYDROLASES SUPERFAMILY PROTEIN"/>
    <property type="match status" value="1"/>
</dbReference>
<dbReference type="OrthoDB" id="426718at2759"/>
<dbReference type="EMBL" id="LHPF02000028">
    <property type="protein sequence ID" value="PSC69206.1"/>
    <property type="molecule type" value="Genomic_DNA"/>
</dbReference>
<dbReference type="InterPro" id="IPR029058">
    <property type="entry name" value="AB_hydrolase_fold"/>
</dbReference>
<dbReference type="GO" id="GO:0006629">
    <property type="term" value="P:lipid metabolic process"/>
    <property type="evidence" value="ECO:0007669"/>
    <property type="project" value="InterPro"/>
</dbReference>
<proteinExistence type="predicted"/>
<evidence type="ECO:0000313" key="5">
    <source>
        <dbReference type="Proteomes" id="UP000239649"/>
    </source>
</evidence>
<dbReference type="Gene3D" id="3.40.50.1820">
    <property type="entry name" value="alpha/beta hydrolase"/>
    <property type="match status" value="1"/>
</dbReference>
<dbReference type="InterPro" id="IPR051218">
    <property type="entry name" value="Sec_MonoDiacylglyc_Lipase"/>
</dbReference>
<dbReference type="CDD" id="cd00519">
    <property type="entry name" value="Lipase_3"/>
    <property type="match status" value="1"/>
</dbReference>
<keyword evidence="2" id="KW-0812">Transmembrane</keyword>
<feature type="compositionally biased region" description="Low complexity" evidence="1">
    <location>
        <begin position="983"/>
        <end position="993"/>
    </location>
</feature>
<dbReference type="Proteomes" id="UP000239649">
    <property type="component" value="Unassembled WGS sequence"/>
</dbReference>
<dbReference type="SUPFAM" id="SSF53474">
    <property type="entry name" value="alpha/beta-Hydrolases"/>
    <property type="match status" value="1"/>
</dbReference>
<feature type="compositionally biased region" description="Low complexity" evidence="1">
    <location>
        <begin position="1018"/>
        <end position="1038"/>
    </location>
</feature>
<comment type="caution">
    <text evidence="4">The sequence shown here is derived from an EMBL/GenBank/DDBJ whole genome shotgun (WGS) entry which is preliminary data.</text>
</comment>
<dbReference type="InterPro" id="IPR002921">
    <property type="entry name" value="Fungal_lipase-type"/>
</dbReference>
<evidence type="ECO:0000256" key="2">
    <source>
        <dbReference type="SAM" id="Phobius"/>
    </source>
</evidence>
<dbReference type="GO" id="GO:0016787">
    <property type="term" value="F:hydrolase activity"/>
    <property type="evidence" value="ECO:0007669"/>
    <property type="project" value="UniProtKB-KW"/>
</dbReference>
<keyword evidence="2" id="KW-1133">Transmembrane helix</keyword>
<gene>
    <name evidence="4" type="ORF">C2E20_7274</name>
</gene>
<name>A0A2P6V534_9CHLO</name>
<feature type="transmembrane region" description="Helical" evidence="2">
    <location>
        <begin position="347"/>
        <end position="367"/>
    </location>
</feature>
<feature type="region of interest" description="Disordered" evidence="1">
    <location>
        <begin position="972"/>
        <end position="1117"/>
    </location>
</feature>
<organism evidence="4 5">
    <name type="scientific">Micractinium conductrix</name>
    <dbReference type="NCBI Taxonomy" id="554055"/>
    <lineage>
        <taxon>Eukaryota</taxon>
        <taxon>Viridiplantae</taxon>
        <taxon>Chlorophyta</taxon>
        <taxon>core chlorophytes</taxon>
        <taxon>Trebouxiophyceae</taxon>
        <taxon>Chlorellales</taxon>
        <taxon>Chlorellaceae</taxon>
        <taxon>Chlorella clade</taxon>
        <taxon>Micractinium</taxon>
    </lineage>
</organism>
<feature type="compositionally biased region" description="Low complexity" evidence="1">
    <location>
        <begin position="1046"/>
        <end position="1058"/>
    </location>
</feature>
<feature type="transmembrane region" description="Helical" evidence="2">
    <location>
        <begin position="498"/>
        <end position="521"/>
    </location>
</feature>
<feature type="transmembrane region" description="Helical" evidence="2">
    <location>
        <begin position="268"/>
        <end position="294"/>
    </location>
</feature>
<evidence type="ECO:0000259" key="3">
    <source>
        <dbReference type="Pfam" id="PF01764"/>
    </source>
</evidence>
<dbReference type="Pfam" id="PF01764">
    <property type="entry name" value="Lipase_3"/>
    <property type="match status" value="1"/>
</dbReference>